<feature type="binding site" evidence="5">
    <location>
        <position position="478"/>
    </location>
    <ligand>
        <name>ATP</name>
        <dbReference type="ChEBI" id="CHEBI:30616"/>
    </ligand>
</feature>
<evidence type="ECO:0000256" key="6">
    <source>
        <dbReference type="SAM" id="MobiDB-lite"/>
    </source>
</evidence>
<dbReference type="CDD" id="cd06606">
    <property type="entry name" value="STKc_MAPKKK"/>
    <property type="match status" value="1"/>
</dbReference>
<evidence type="ECO:0000256" key="4">
    <source>
        <dbReference type="ARBA" id="ARBA00022840"/>
    </source>
</evidence>
<evidence type="ECO:0000313" key="9">
    <source>
        <dbReference type="Proteomes" id="UP000241890"/>
    </source>
</evidence>
<name>A0A2R5GEQ4_9STRA</name>
<comment type="caution">
    <text evidence="8">The sequence shown here is derived from an EMBL/GenBank/DDBJ whole genome shotgun (WGS) entry which is preliminary data.</text>
</comment>
<dbReference type="SMART" id="SM00220">
    <property type="entry name" value="S_TKc"/>
    <property type="match status" value="1"/>
</dbReference>
<dbReference type="PROSITE" id="PS50011">
    <property type="entry name" value="PROTEIN_KINASE_DOM"/>
    <property type="match status" value="1"/>
</dbReference>
<dbReference type="PROSITE" id="PS00107">
    <property type="entry name" value="PROTEIN_KINASE_ATP"/>
    <property type="match status" value="1"/>
</dbReference>
<dbReference type="AlphaFoldDB" id="A0A2R5GEQ4"/>
<dbReference type="GO" id="GO:0005524">
    <property type="term" value="F:ATP binding"/>
    <property type="evidence" value="ECO:0007669"/>
    <property type="project" value="UniProtKB-UniRule"/>
</dbReference>
<evidence type="ECO:0000313" key="8">
    <source>
        <dbReference type="EMBL" id="GBG28228.1"/>
    </source>
</evidence>
<dbReference type="InterPro" id="IPR000719">
    <property type="entry name" value="Prot_kinase_dom"/>
</dbReference>
<feature type="region of interest" description="Disordered" evidence="6">
    <location>
        <begin position="767"/>
        <end position="795"/>
    </location>
</feature>
<evidence type="ECO:0000256" key="3">
    <source>
        <dbReference type="ARBA" id="ARBA00022777"/>
    </source>
</evidence>
<proteinExistence type="predicted"/>
<dbReference type="OrthoDB" id="266718at2759"/>
<dbReference type="InterPro" id="IPR011009">
    <property type="entry name" value="Kinase-like_dom_sf"/>
</dbReference>
<dbReference type="EMBL" id="BEYU01000040">
    <property type="protein sequence ID" value="GBG28228.1"/>
    <property type="molecule type" value="Genomic_DNA"/>
</dbReference>
<accession>A0A2R5GEQ4</accession>
<dbReference type="InterPro" id="IPR008271">
    <property type="entry name" value="Ser/Thr_kinase_AS"/>
</dbReference>
<evidence type="ECO:0000259" key="7">
    <source>
        <dbReference type="PROSITE" id="PS50011"/>
    </source>
</evidence>
<sequence>MDVERTVQEALRLDTAGEFSRAAQIYEEAVLVLADMCAVDSSAHEVKSLLVALERRKNEIRSHLLEELSLQMQKPAKEDQQDKGIAASQVPLLTGSGRIFGLREALTFRILCPALDRDEAQDMLTQLVADKRLAAALADEFAELAAGKATTRGVEAICRALSPTFDVSLLDTPAKEAAVGNVAGYGDDAGGKGRAQHEPLGSTAARASNRLEWSGTRVATSAAVSDDTVVKKVTYSAVCTKVAYSIIVIVCTKIAIRFGSAAVTDGSFVANSITITDCKIARFHDGTAAHDSAARERHKGNCRRQATRAPPQHHYLGAASRPQTLPAVFDALTVEMPSSESLEYAAPVRSPGGLQGLAPSPSSASNLSALAAQAKETSRQRHASSRVALGETPRSMTTSSARPWSAATGAGPRRLPTLQATSPKAPSSPSRAPSQAPLGDGYGMYCEPWRREKVIGQGQFGVVYKAVNLRSGEKLAVKQVRIVSIAMLEQMIDEVVLMCRASFRNQNVVQSLGWSITDEMSQEAISAEEQFGMPIHSLDGLDKAGAVGKMFNIFMEFVERGSIASVLEREGAMSESTMRVYMRQLLLGLRSLHAAGIAHRDIKCQNLLLSSDYTLKVADFGSAKKVADHTTGPTSSIQGSIPWMSPEVIRQEVGKVSNNHAAGDGSGGGGEVAVDEEAVKLAGWKLADVWSVGCTMVEMVTGRPPWNNYSNPAAMMFAIASANSAPALQEGLLHPDGVDFLHQCCQIDPHRRPLVAKLAYHPYMRPENVDADGNYAPRASPAGGDDDDDDDDDNE</sequence>
<evidence type="ECO:0000256" key="5">
    <source>
        <dbReference type="PROSITE-ProRule" id="PRU10141"/>
    </source>
</evidence>
<dbReference type="InterPro" id="IPR017441">
    <property type="entry name" value="Protein_kinase_ATP_BS"/>
</dbReference>
<gene>
    <name evidence="8" type="ORF">FCC1311_044512</name>
</gene>
<reference evidence="8 9" key="1">
    <citation type="submission" date="2017-12" db="EMBL/GenBank/DDBJ databases">
        <title>Sequencing, de novo assembly and annotation of complete genome of a new Thraustochytrid species, strain FCC1311.</title>
        <authorList>
            <person name="Sedici K."/>
            <person name="Godart F."/>
            <person name="Aiese Cigliano R."/>
            <person name="Sanseverino W."/>
            <person name="Barakat M."/>
            <person name="Ortet P."/>
            <person name="Marechal E."/>
            <person name="Cagnac O."/>
            <person name="Amato A."/>
        </authorList>
    </citation>
    <scope>NUCLEOTIDE SEQUENCE [LARGE SCALE GENOMIC DNA]</scope>
</reference>
<dbReference type="PANTHER" id="PTHR48016:SF56">
    <property type="entry name" value="MAPKK KINASE"/>
    <property type="match status" value="1"/>
</dbReference>
<keyword evidence="1" id="KW-0808">Transferase</keyword>
<keyword evidence="3 8" id="KW-0418">Kinase</keyword>
<dbReference type="Gene3D" id="3.30.200.20">
    <property type="entry name" value="Phosphorylase Kinase, domain 1"/>
    <property type="match status" value="1"/>
</dbReference>
<feature type="compositionally biased region" description="Acidic residues" evidence="6">
    <location>
        <begin position="784"/>
        <end position="795"/>
    </location>
</feature>
<dbReference type="Gene3D" id="1.10.510.10">
    <property type="entry name" value="Transferase(Phosphotransferase) domain 1"/>
    <property type="match status" value="1"/>
</dbReference>
<feature type="domain" description="Protein kinase" evidence="7">
    <location>
        <begin position="449"/>
        <end position="764"/>
    </location>
</feature>
<keyword evidence="4 5" id="KW-0067">ATP-binding</keyword>
<evidence type="ECO:0000256" key="1">
    <source>
        <dbReference type="ARBA" id="ARBA00022679"/>
    </source>
</evidence>
<dbReference type="PROSITE" id="PS00108">
    <property type="entry name" value="PROTEIN_KINASE_ST"/>
    <property type="match status" value="1"/>
</dbReference>
<dbReference type="PANTHER" id="PTHR48016">
    <property type="entry name" value="MAP KINASE KINASE KINASE SSK2-RELATED-RELATED"/>
    <property type="match status" value="1"/>
</dbReference>
<dbReference type="Proteomes" id="UP000241890">
    <property type="component" value="Unassembled WGS sequence"/>
</dbReference>
<feature type="region of interest" description="Disordered" evidence="6">
    <location>
        <begin position="353"/>
        <end position="439"/>
    </location>
</feature>
<dbReference type="InParanoid" id="A0A2R5GEQ4"/>
<dbReference type="GO" id="GO:0004672">
    <property type="term" value="F:protein kinase activity"/>
    <property type="evidence" value="ECO:0007669"/>
    <property type="project" value="InterPro"/>
</dbReference>
<keyword evidence="2 5" id="KW-0547">Nucleotide-binding</keyword>
<evidence type="ECO:0000256" key="2">
    <source>
        <dbReference type="ARBA" id="ARBA00022741"/>
    </source>
</evidence>
<feature type="compositionally biased region" description="Low complexity" evidence="6">
    <location>
        <begin position="357"/>
        <end position="372"/>
    </location>
</feature>
<dbReference type="SUPFAM" id="SSF56112">
    <property type="entry name" value="Protein kinase-like (PK-like)"/>
    <property type="match status" value="1"/>
</dbReference>
<dbReference type="InterPro" id="IPR050538">
    <property type="entry name" value="MAP_kinase_kinase_kinase"/>
</dbReference>
<keyword evidence="9" id="KW-1185">Reference proteome</keyword>
<dbReference type="Pfam" id="PF00069">
    <property type="entry name" value="Pkinase"/>
    <property type="match status" value="2"/>
</dbReference>
<protein>
    <submittedName>
        <fullName evidence="8">Mitogen-activated protein kinase kinase kinase 2</fullName>
    </submittedName>
</protein>
<feature type="compositionally biased region" description="Low complexity" evidence="6">
    <location>
        <begin position="420"/>
        <end position="437"/>
    </location>
</feature>
<organism evidence="8 9">
    <name type="scientific">Hondaea fermentalgiana</name>
    <dbReference type="NCBI Taxonomy" id="2315210"/>
    <lineage>
        <taxon>Eukaryota</taxon>
        <taxon>Sar</taxon>
        <taxon>Stramenopiles</taxon>
        <taxon>Bigyra</taxon>
        <taxon>Labyrinthulomycetes</taxon>
        <taxon>Thraustochytrida</taxon>
        <taxon>Thraustochytriidae</taxon>
        <taxon>Hondaea</taxon>
    </lineage>
</organism>